<dbReference type="Pfam" id="PF21056">
    <property type="entry name" value="ZSWIM1-3_RNaseH-like"/>
    <property type="match status" value="1"/>
</dbReference>
<evidence type="ECO:0000313" key="5">
    <source>
        <dbReference type="Proteomes" id="UP001146120"/>
    </source>
</evidence>
<dbReference type="InterPro" id="IPR048324">
    <property type="entry name" value="ZSWIM1-3_RNaseH-like"/>
</dbReference>
<feature type="non-terminal residue" evidence="4">
    <location>
        <position position="1"/>
    </location>
</feature>
<evidence type="ECO:0000256" key="1">
    <source>
        <dbReference type="PROSITE-ProRule" id="PRU00325"/>
    </source>
</evidence>
<reference evidence="4" key="2">
    <citation type="journal article" date="2023" name="Microbiol Resour">
        <title>Decontamination and Annotation of the Draft Genome Sequence of the Oomycete Lagenidium giganteum ARSEF 373.</title>
        <authorList>
            <person name="Morgan W.R."/>
            <person name="Tartar A."/>
        </authorList>
    </citation>
    <scope>NUCLEOTIDE SEQUENCE</scope>
    <source>
        <strain evidence="4">ARSEF 373</strain>
    </source>
</reference>
<protein>
    <recommendedName>
        <fullName evidence="3">SWIM-type domain-containing protein</fullName>
    </recommendedName>
</protein>
<accession>A0AAV2YY68</accession>
<dbReference type="PROSITE" id="PS50966">
    <property type="entry name" value="ZF_SWIM"/>
    <property type="match status" value="1"/>
</dbReference>
<gene>
    <name evidence="4" type="ORF">N0F65_002001</name>
</gene>
<dbReference type="InterPro" id="IPR002999">
    <property type="entry name" value="Tudor"/>
</dbReference>
<dbReference type="InterPro" id="IPR052579">
    <property type="entry name" value="Zinc_finger_SWIM"/>
</dbReference>
<name>A0AAV2YY68_9STRA</name>
<dbReference type="Gene3D" id="2.30.30.140">
    <property type="match status" value="1"/>
</dbReference>
<dbReference type="Pfam" id="PF04434">
    <property type="entry name" value="SWIM"/>
    <property type="match status" value="1"/>
</dbReference>
<evidence type="ECO:0000259" key="3">
    <source>
        <dbReference type="PROSITE" id="PS50966"/>
    </source>
</evidence>
<dbReference type="PANTHER" id="PTHR31569">
    <property type="entry name" value="SWIM-TYPE DOMAIN-CONTAINING PROTEIN"/>
    <property type="match status" value="1"/>
</dbReference>
<comment type="caution">
    <text evidence="4">The sequence shown here is derived from an EMBL/GenBank/DDBJ whole genome shotgun (WGS) entry which is preliminary data.</text>
</comment>
<organism evidence="4 5">
    <name type="scientific">Lagenidium giganteum</name>
    <dbReference type="NCBI Taxonomy" id="4803"/>
    <lineage>
        <taxon>Eukaryota</taxon>
        <taxon>Sar</taxon>
        <taxon>Stramenopiles</taxon>
        <taxon>Oomycota</taxon>
        <taxon>Peronosporomycetes</taxon>
        <taxon>Pythiales</taxon>
        <taxon>Pythiaceae</taxon>
    </lineage>
</organism>
<keyword evidence="5" id="KW-1185">Reference proteome</keyword>
<keyword evidence="1" id="KW-0862">Zinc</keyword>
<evidence type="ECO:0000256" key="2">
    <source>
        <dbReference type="SAM" id="MobiDB-lite"/>
    </source>
</evidence>
<reference evidence="4" key="1">
    <citation type="submission" date="2022-11" db="EMBL/GenBank/DDBJ databases">
        <authorList>
            <person name="Morgan W.R."/>
            <person name="Tartar A."/>
        </authorList>
    </citation>
    <scope>NUCLEOTIDE SEQUENCE</scope>
    <source>
        <strain evidence="4">ARSEF 373</strain>
    </source>
</reference>
<feature type="region of interest" description="Disordered" evidence="2">
    <location>
        <begin position="858"/>
        <end position="915"/>
    </location>
</feature>
<feature type="compositionally biased region" description="Polar residues" evidence="2">
    <location>
        <begin position="887"/>
        <end position="900"/>
    </location>
</feature>
<dbReference type="PANTHER" id="PTHR31569:SF4">
    <property type="entry name" value="SWIM-TYPE DOMAIN-CONTAINING PROTEIN"/>
    <property type="match status" value="1"/>
</dbReference>
<feature type="region of interest" description="Disordered" evidence="2">
    <location>
        <begin position="1"/>
        <end position="44"/>
    </location>
</feature>
<dbReference type="EMBL" id="DAKRPA010000072">
    <property type="protein sequence ID" value="DAZ99997.1"/>
    <property type="molecule type" value="Genomic_DNA"/>
</dbReference>
<feature type="domain" description="SWIM-type" evidence="3">
    <location>
        <begin position="1557"/>
        <end position="1591"/>
    </location>
</feature>
<dbReference type="SUPFAM" id="SSF63748">
    <property type="entry name" value="Tudor/PWWP/MBT"/>
    <property type="match status" value="1"/>
</dbReference>
<proteinExistence type="predicted"/>
<feature type="compositionally biased region" description="Basic and acidic residues" evidence="2">
    <location>
        <begin position="32"/>
        <end position="42"/>
    </location>
</feature>
<dbReference type="InterPro" id="IPR007527">
    <property type="entry name" value="Znf_SWIM"/>
</dbReference>
<keyword evidence="1" id="KW-0863">Zinc-finger</keyword>
<feature type="compositionally biased region" description="Acidic residues" evidence="2">
    <location>
        <begin position="62"/>
        <end position="71"/>
    </location>
</feature>
<sequence length="1655" mass="186298">CCKKSEELQREEVTASRVIKTPHLAPGPCSTEHTDQGTKEMDEVGTSVLVDAAALDVGGDAAPDELPEPEDVVGTSQSTGDVRVVDMTAITSSSESASESEYVRFEPLRGQWKYGQAVFARYKRTPYFYSGNIATYIGGGLFMVVFDDGTLDYRVKREDIISRDVNYSHSESHSEHHDAERGMHMLTRRKSEEVADGASHSFQQRQVMVDFSVNPPRQVFISDLKNTISDETAETKHLECGIAYEDDSTQVSDSDSSSEEDGNMTPWQQMTQTFGMGKARSKPTRRSSVSSLSGIERMSITGKAINQILPSPKGIKQTITDYLSKKTKKVQPSTISTNVVLLEQIRLMEERNKAIRSQREREPSMRVVYERKAGGRAYGTIKCRLPNGAYEIVVEEDQMISIQVFQPYEFEFLPSLKDLEEQVEDLQRTSKHLYAGRKIQVNLYPGSRFSGPGTITVEREYQKFFNVLLVNRIRLMNVPADKISALKEKKKGTAIITDDQFLVCTNKQKVNIGDQVFVKCETEYDGHMEEKLGTLNGIYSNRTAAVDFADGSTGYQILPHLISKRKRAASTAEMDVMSLKNAVLMQAAATSQYAVDVGYQVKADHPRTSSVERCVIIKKHSTSSFDVRFTDGTIALEVFPSQMIIDKVAIDPVDRTPTVTDASVGDQVLGWSSRFGRYCSAKVAAKESEGISATYSLVFDYGEQKRNVPANKIALLKDMDALSPTQKLTNYSIDTIGFEIMPVIFNVGELVLAQVHGSVKYFYGRVEAVNERERKCVVLFDSSERDENVKFASMFSVDERNRFSSFSNKMGSSSGGGERVHFTEESAGPDVLISRRRRHSGGSVGSLIMSVAGSIFRARKDGERRERRGSHNPTEAGKRIVQRHTISEQPPSRDPASSTKHIAAKKPIKRSETRKGITTRLLQKQYIGPARRRLSQWPSMDSYKVRDLVPFEGTFASWEAFEAARKAHCEKTHTLYVCRNTVRVEVANKRRKLQVPESWVFDRKVYVCTHGYKRVSRSGGLRPRQKVRYTSCKARFTAAVVCEVVNNQEVLCIKVTGQHLEHDDHPVTPDQWRHYSQNRASVIDHPYLAHEAELLRRVGSNKRALREHIESVSGKVCTMKDMHNFYARLKKRDDSVQTNAEIVSKNPNVRVESILQHFVDAHVENHVSILSGDDGSYDAICIASKVMKEHFHAFPELCFLDVSTCTMAVSNNSLEMDGYQTMYGIMCIDALGNAKPVFVAPSVSMLSPLFRRICQDFKRTHPKWTSVKLFLMEKLVPELVDVIEQEFPDARLLLCQYHVIKFLSELVTQLEFEVTAAQTQEQVRQLMKELVFARSIQVYDEAKARLLQLLENRLDHPLIIYFHQQWEPYRRLWVSYLRGADAVSALDESLFWTKGQEAFWLQLRTAFERTSASSNGTVGVAATILPPRVETSNEDSLSACVGGSMVAKSISEVLALIRAMEEEWTSKLLILEMTKPMLEFAGDQLLHVMVNCLSSFAVGLVGSQIAVVNTLTDTSFVLGEVADDTTKIAVYSNRAAGKSSKKNKLIKAAATNDLGPVVATFSKEGTQCDCDFYSVYHLPCRHLIWYELQSLQLKQLTLSAVAPRWFLRTFQPLKIQRQRESNEVRTCSGVISLEIIPRTDVVSFRDHLQIEYHIL</sequence>
<feature type="region of interest" description="Disordered" evidence="2">
    <location>
        <begin position="246"/>
        <end position="267"/>
    </location>
</feature>
<dbReference type="SMART" id="SM00333">
    <property type="entry name" value="TUDOR"/>
    <property type="match status" value="3"/>
</dbReference>
<feature type="region of interest" description="Disordered" evidence="2">
    <location>
        <begin position="59"/>
        <end position="78"/>
    </location>
</feature>
<dbReference type="Proteomes" id="UP001146120">
    <property type="component" value="Unassembled WGS sequence"/>
</dbReference>
<keyword evidence="1" id="KW-0479">Metal-binding</keyword>
<feature type="compositionally biased region" description="Basic and acidic residues" evidence="2">
    <location>
        <begin position="1"/>
        <end position="14"/>
    </location>
</feature>
<dbReference type="GO" id="GO:0008270">
    <property type="term" value="F:zinc ion binding"/>
    <property type="evidence" value="ECO:0007669"/>
    <property type="project" value="UniProtKB-KW"/>
</dbReference>
<evidence type="ECO:0000313" key="4">
    <source>
        <dbReference type="EMBL" id="DAZ99997.1"/>
    </source>
</evidence>